<feature type="repeat" description="WD" evidence="5">
    <location>
        <begin position="146"/>
        <end position="178"/>
    </location>
</feature>
<dbReference type="InterPro" id="IPR036322">
    <property type="entry name" value="WD40_repeat_dom_sf"/>
</dbReference>
<dbReference type="GO" id="GO:0016226">
    <property type="term" value="P:iron-sulfur cluster assembly"/>
    <property type="evidence" value="ECO:0007669"/>
    <property type="project" value="UniProtKB-UniRule"/>
</dbReference>
<keyword evidence="2" id="KW-0677">Repeat</keyword>
<evidence type="ECO:0000256" key="1">
    <source>
        <dbReference type="ARBA" id="ARBA00022574"/>
    </source>
</evidence>
<gene>
    <name evidence="6" type="ORF">PMEA_00020520</name>
</gene>
<evidence type="ECO:0000313" key="6">
    <source>
        <dbReference type="EMBL" id="CAH3142748.1"/>
    </source>
</evidence>
<keyword evidence="7" id="KW-1185">Reference proteome</keyword>
<name>A0AAU9XBM7_9CNID</name>
<comment type="caution">
    <text evidence="6">The sequence shown here is derived from an EMBL/GenBank/DDBJ whole genome shotgun (WGS) entry which is preliminary data.</text>
</comment>
<dbReference type="PANTHER" id="PTHR19920:SF0">
    <property type="entry name" value="CYTOSOLIC IRON-SULFUR PROTEIN ASSEMBLY PROTEIN CIAO1-RELATED"/>
    <property type="match status" value="1"/>
</dbReference>
<sequence>MSGNLELVQTLEGSHEDRVWSVCWNPSGTLLASCGGDKTISLKCSKGDKWVCKTVLEDGHQRTIRSVDWSPNGMYLASASFDATICIWDKNSGEFECNATLEGHENEVKSVAWSSSGSFIATCGRDKSVWIWEVQEDDEYECASVLHSHSQDVKRVVWHPDKEILASCSYDDTVKLYKEDDDDWSCFDTLDGHEATVWAISFNHTGDRLVSCSDDKTIRIWQSYEPGNQEGVVTNGSDPKWKSVCVLSGYHDRTIYDVHWSPVEDVIATAGGDDCLRVFQQDVTIDDKNKPSFQQVAIQREAHSQDVNGVKWHPKEPGLLASCSDDCTIKIWRLTES</sequence>
<dbReference type="PANTHER" id="PTHR19920">
    <property type="entry name" value="WD40 PROTEIN CIAO1"/>
    <property type="match status" value="1"/>
</dbReference>
<accession>A0AAU9XBM7</accession>
<dbReference type="EMBL" id="CALNXJ010000037">
    <property type="protein sequence ID" value="CAH3142748.1"/>
    <property type="molecule type" value="Genomic_DNA"/>
</dbReference>
<evidence type="ECO:0000313" key="7">
    <source>
        <dbReference type="Proteomes" id="UP001159428"/>
    </source>
</evidence>
<dbReference type="PROSITE" id="PS50082">
    <property type="entry name" value="WD_REPEATS_2"/>
    <property type="match status" value="6"/>
</dbReference>
<dbReference type="Pfam" id="PF00400">
    <property type="entry name" value="WD40"/>
    <property type="match status" value="7"/>
</dbReference>
<feature type="repeat" description="WD" evidence="5">
    <location>
        <begin position="12"/>
        <end position="42"/>
    </location>
</feature>
<dbReference type="Gene3D" id="2.130.10.10">
    <property type="entry name" value="YVTN repeat-like/Quinoprotein amine dehydrogenase"/>
    <property type="match status" value="1"/>
</dbReference>
<evidence type="ECO:0000256" key="3">
    <source>
        <dbReference type="ARBA" id="ARBA00060126"/>
    </source>
</evidence>
<dbReference type="FunFam" id="2.130.10.10:FF:000136">
    <property type="entry name" value="Probable cytosolic iron-sulfur protein assembly protein CIAO1"/>
    <property type="match status" value="1"/>
</dbReference>
<dbReference type="HAMAP" id="MF_03037">
    <property type="entry name" value="ciao1"/>
    <property type="match status" value="1"/>
</dbReference>
<reference evidence="6 7" key="1">
    <citation type="submission" date="2022-05" db="EMBL/GenBank/DDBJ databases">
        <authorList>
            <consortium name="Genoscope - CEA"/>
            <person name="William W."/>
        </authorList>
    </citation>
    <scope>NUCLEOTIDE SEQUENCE [LARGE SCALE GENOMIC DNA]</scope>
</reference>
<dbReference type="SUPFAM" id="SSF50978">
    <property type="entry name" value="WD40 repeat-like"/>
    <property type="match status" value="1"/>
</dbReference>
<dbReference type="PROSITE" id="PS50294">
    <property type="entry name" value="WD_REPEATS_REGION"/>
    <property type="match status" value="5"/>
</dbReference>
<dbReference type="InterPro" id="IPR020472">
    <property type="entry name" value="WD40_PAC1"/>
</dbReference>
<dbReference type="InterPro" id="IPR028608">
    <property type="entry name" value="CIAO1/Cia1"/>
</dbReference>
<evidence type="ECO:0000256" key="2">
    <source>
        <dbReference type="ARBA" id="ARBA00022737"/>
    </source>
</evidence>
<dbReference type="PRINTS" id="PR00320">
    <property type="entry name" value="GPROTEINBRPT"/>
</dbReference>
<comment type="function">
    <text evidence="3">Key component of the cytosolic iron-sulfur protein assembly (CIA) complex, a multiprotein complex that mediates the incorporation of iron-sulfur cluster into extramitochondrial Fe/S proteins. As a CIA complex component, interacts specifically with CIAO2A or CIAO2B and MMS19 to assist different branches of iron-sulfur protein assembly, depending of its interactors. The complex CIAO1:CIAO2B:MMS19 binds to and facilitates the assembly of most cytosolic-nuclear Fe/S proteins. CIAO1:CIAO2A specifically matures ACO1 and stabilizes IREB2. Seems to specifically modulate the transactivation activity of WT1. As part of the mitotic spindle-associated MMXD complex it may play a role in chromosome segregation.</text>
</comment>
<dbReference type="InterPro" id="IPR019775">
    <property type="entry name" value="WD40_repeat_CS"/>
</dbReference>
<comment type="function">
    <text evidence="4">Essential component of the cytosolic iron-sulfur (Fe/S) protein assembly machinery. Required for the maturation of extramitochondrial Fe/S proteins.</text>
</comment>
<keyword evidence="1 5" id="KW-0853">WD repeat</keyword>
<feature type="repeat" description="WD" evidence="5">
    <location>
        <begin position="190"/>
        <end position="222"/>
    </location>
</feature>
<evidence type="ECO:0000256" key="5">
    <source>
        <dbReference type="PROSITE-ProRule" id="PRU00221"/>
    </source>
</evidence>
<feature type="repeat" description="WD" evidence="5">
    <location>
        <begin position="101"/>
        <end position="142"/>
    </location>
</feature>
<dbReference type="InterPro" id="IPR015943">
    <property type="entry name" value="WD40/YVTN_repeat-like_dom_sf"/>
</dbReference>
<organism evidence="6 7">
    <name type="scientific">Pocillopora meandrina</name>
    <dbReference type="NCBI Taxonomy" id="46732"/>
    <lineage>
        <taxon>Eukaryota</taxon>
        <taxon>Metazoa</taxon>
        <taxon>Cnidaria</taxon>
        <taxon>Anthozoa</taxon>
        <taxon>Hexacorallia</taxon>
        <taxon>Scleractinia</taxon>
        <taxon>Astrocoeniina</taxon>
        <taxon>Pocilloporidae</taxon>
        <taxon>Pocillopora</taxon>
    </lineage>
</organism>
<evidence type="ECO:0000256" key="4">
    <source>
        <dbReference type="HAMAP-Rule" id="MF_03037"/>
    </source>
</evidence>
<proteinExistence type="inferred from homology"/>
<feature type="repeat" description="WD" evidence="5">
    <location>
        <begin position="57"/>
        <end position="98"/>
    </location>
</feature>
<dbReference type="PROSITE" id="PS00678">
    <property type="entry name" value="WD_REPEATS_1"/>
    <property type="match status" value="1"/>
</dbReference>
<dbReference type="Proteomes" id="UP001159428">
    <property type="component" value="Unassembled WGS sequence"/>
</dbReference>
<dbReference type="AlphaFoldDB" id="A0AAU9XBM7"/>
<comment type="similarity">
    <text evidence="4">Belongs to the WD repeat CIA1 family.</text>
</comment>
<dbReference type="GO" id="GO:0097361">
    <property type="term" value="C:cytosolic [4Fe-4S] assembly targeting complex"/>
    <property type="evidence" value="ECO:0007669"/>
    <property type="project" value="InterPro"/>
</dbReference>
<protein>
    <recommendedName>
        <fullName evidence="4">Probable cytosolic iron-sulfur protein assembly protein CIAO1 homolog</fullName>
    </recommendedName>
</protein>
<feature type="repeat" description="WD" evidence="5">
    <location>
        <begin position="300"/>
        <end position="337"/>
    </location>
</feature>
<dbReference type="SMART" id="SM00320">
    <property type="entry name" value="WD40"/>
    <property type="match status" value="7"/>
</dbReference>
<dbReference type="InterPro" id="IPR001680">
    <property type="entry name" value="WD40_rpt"/>
</dbReference>
<dbReference type="CDD" id="cd00200">
    <property type="entry name" value="WD40"/>
    <property type="match status" value="1"/>
</dbReference>